<accession>A0A3M7PE71</accession>
<name>A0A3M7PE71_BRAPC</name>
<proteinExistence type="predicted"/>
<dbReference type="AlphaFoldDB" id="A0A3M7PE71"/>
<sequence length="65" mass="7658">MLIILKILPQAFQNPFLPKETKNCYLIFIANAIIDYKHLIEKFLNIKLDGGEVWSKKIKQIRKKS</sequence>
<dbReference type="EMBL" id="REGN01011512">
    <property type="protein sequence ID" value="RMZ97289.1"/>
    <property type="molecule type" value="Genomic_DNA"/>
</dbReference>
<gene>
    <name evidence="1" type="ORF">BpHYR1_009194</name>
</gene>
<evidence type="ECO:0000313" key="1">
    <source>
        <dbReference type="EMBL" id="RMZ97289.1"/>
    </source>
</evidence>
<reference evidence="1 2" key="1">
    <citation type="journal article" date="2018" name="Sci. Rep.">
        <title>Genomic signatures of local adaptation to the degree of environmental predictability in rotifers.</title>
        <authorList>
            <person name="Franch-Gras L."/>
            <person name="Hahn C."/>
            <person name="Garcia-Roger E.M."/>
            <person name="Carmona M.J."/>
            <person name="Serra M."/>
            <person name="Gomez A."/>
        </authorList>
    </citation>
    <scope>NUCLEOTIDE SEQUENCE [LARGE SCALE GENOMIC DNA]</scope>
    <source>
        <strain evidence="1">HYR1</strain>
    </source>
</reference>
<comment type="caution">
    <text evidence="1">The sequence shown here is derived from an EMBL/GenBank/DDBJ whole genome shotgun (WGS) entry which is preliminary data.</text>
</comment>
<organism evidence="1 2">
    <name type="scientific">Brachionus plicatilis</name>
    <name type="common">Marine rotifer</name>
    <name type="synonym">Brachionus muelleri</name>
    <dbReference type="NCBI Taxonomy" id="10195"/>
    <lineage>
        <taxon>Eukaryota</taxon>
        <taxon>Metazoa</taxon>
        <taxon>Spiralia</taxon>
        <taxon>Gnathifera</taxon>
        <taxon>Rotifera</taxon>
        <taxon>Eurotatoria</taxon>
        <taxon>Monogononta</taxon>
        <taxon>Pseudotrocha</taxon>
        <taxon>Ploima</taxon>
        <taxon>Brachionidae</taxon>
        <taxon>Brachionus</taxon>
    </lineage>
</organism>
<keyword evidence="2" id="KW-1185">Reference proteome</keyword>
<dbReference type="Proteomes" id="UP000276133">
    <property type="component" value="Unassembled WGS sequence"/>
</dbReference>
<evidence type="ECO:0000313" key="2">
    <source>
        <dbReference type="Proteomes" id="UP000276133"/>
    </source>
</evidence>
<protein>
    <submittedName>
        <fullName evidence="1">Uncharacterized protein</fullName>
    </submittedName>
</protein>